<dbReference type="Pfam" id="PF00072">
    <property type="entry name" value="Response_reg"/>
    <property type="match status" value="1"/>
</dbReference>
<dbReference type="InterPro" id="IPR050595">
    <property type="entry name" value="Bact_response_regulator"/>
</dbReference>
<feature type="domain" description="Response regulatory" evidence="4">
    <location>
        <begin position="5"/>
        <end position="121"/>
    </location>
</feature>
<evidence type="ECO:0000313" key="5">
    <source>
        <dbReference type="EMBL" id="QTA86810.1"/>
    </source>
</evidence>
<evidence type="ECO:0000259" key="4">
    <source>
        <dbReference type="PROSITE" id="PS50110"/>
    </source>
</evidence>
<dbReference type="InterPro" id="IPR011006">
    <property type="entry name" value="CheY-like_superfamily"/>
</dbReference>
<keyword evidence="2" id="KW-0902">Two-component regulatory system</keyword>
<feature type="modified residue" description="4-aspartylphosphate" evidence="3">
    <location>
        <position position="54"/>
    </location>
</feature>
<dbReference type="Gene3D" id="3.40.50.2300">
    <property type="match status" value="1"/>
</dbReference>
<dbReference type="PROSITE" id="PS50110">
    <property type="entry name" value="RESPONSE_REGULATORY"/>
    <property type="match status" value="1"/>
</dbReference>
<dbReference type="EMBL" id="CP061800">
    <property type="protein sequence ID" value="QTA86810.1"/>
    <property type="molecule type" value="Genomic_DNA"/>
</dbReference>
<reference evidence="5" key="1">
    <citation type="journal article" date="2021" name="Microb. Physiol.">
        <title>Proteogenomic Insights into the Physiology of Marine, Sulfate-Reducing, Filamentous Desulfonema limicola and Desulfonema magnum.</title>
        <authorList>
            <person name="Schnaars V."/>
            <person name="Wohlbrand L."/>
            <person name="Scheve S."/>
            <person name="Hinrichs C."/>
            <person name="Reinhardt R."/>
            <person name="Rabus R."/>
        </authorList>
    </citation>
    <scope>NUCLEOTIDE SEQUENCE</scope>
    <source>
        <strain evidence="5">4be13</strain>
    </source>
</reference>
<name>A0A975BK06_9BACT</name>
<dbReference type="PANTHER" id="PTHR44591">
    <property type="entry name" value="STRESS RESPONSE REGULATOR PROTEIN 1"/>
    <property type="match status" value="1"/>
</dbReference>
<sequence>MGKNKILVADDSPTHLKLVSAPLINQGYEVVTAADGEEAFQKVEFEKPALAVLDVVMPKLNGFKVCRKIKTSPELKNIKVILCTSKNQESDEFWGKKQGADAYITKPFKNEELLSAVAKLL</sequence>
<evidence type="ECO:0000256" key="2">
    <source>
        <dbReference type="ARBA" id="ARBA00023012"/>
    </source>
</evidence>
<dbReference type="Proteomes" id="UP000663722">
    <property type="component" value="Chromosome"/>
</dbReference>
<keyword evidence="1 3" id="KW-0597">Phosphoprotein</keyword>
<dbReference type="KEGG" id="dmm:dnm_028340"/>
<evidence type="ECO:0000256" key="3">
    <source>
        <dbReference type="PROSITE-ProRule" id="PRU00169"/>
    </source>
</evidence>
<proteinExistence type="predicted"/>
<protein>
    <submittedName>
        <fullName evidence="5">Two component system response regulator</fullName>
    </submittedName>
</protein>
<accession>A0A975BK06</accession>
<keyword evidence="6" id="KW-1185">Reference proteome</keyword>
<dbReference type="SUPFAM" id="SSF52172">
    <property type="entry name" value="CheY-like"/>
    <property type="match status" value="1"/>
</dbReference>
<dbReference type="SMART" id="SM00448">
    <property type="entry name" value="REC"/>
    <property type="match status" value="1"/>
</dbReference>
<evidence type="ECO:0000313" key="6">
    <source>
        <dbReference type="Proteomes" id="UP000663722"/>
    </source>
</evidence>
<evidence type="ECO:0000256" key="1">
    <source>
        <dbReference type="ARBA" id="ARBA00022553"/>
    </source>
</evidence>
<gene>
    <name evidence="5" type="ORF">dnm_028340</name>
</gene>
<organism evidence="5 6">
    <name type="scientific">Desulfonema magnum</name>
    <dbReference type="NCBI Taxonomy" id="45655"/>
    <lineage>
        <taxon>Bacteria</taxon>
        <taxon>Pseudomonadati</taxon>
        <taxon>Thermodesulfobacteriota</taxon>
        <taxon>Desulfobacteria</taxon>
        <taxon>Desulfobacterales</taxon>
        <taxon>Desulfococcaceae</taxon>
        <taxon>Desulfonema</taxon>
    </lineage>
</organism>
<dbReference type="AlphaFoldDB" id="A0A975BK06"/>
<dbReference type="PANTHER" id="PTHR44591:SF14">
    <property type="entry name" value="PROTEIN PILG"/>
    <property type="match status" value="1"/>
</dbReference>
<dbReference type="InterPro" id="IPR001789">
    <property type="entry name" value="Sig_transdc_resp-reg_receiver"/>
</dbReference>
<dbReference type="RefSeq" id="WP_207682283.1">
    <property type="nucleotide sequence ID" value="NZ_CP061800.1"/>
</dbReference>
<dbReference type="GO" id="GO:0000160">
    <property type="term" value="P:phosphorelay signal transduction system"/>
    <property type="evidence" value="ECO:0007669"/>
    <property type="project" value="UniProtKB-KW"/>
</dbReference>